<evidence type="ECO:0000313" key="11">
    <source>
        <dbReference type="EMBL" id="SDX11215.1"/>
    </source>
</evidence>
<dbReference type="EMBL" id="VNHT01000082">
    <property type="protein sequence ID" value="TYP76332.1"/>
    <property type="molecule type" value="Genomic_DNA"/>
</dbReference>
<dbReference type="GO" id="GO:0005886">
    <property type="term" value="C:plasma membrane"/>
    <property type="evidence" value="ECO:0007669"/>
    <property type="project" value="UniProtKB-UniRule"/>
</dbReference>
<dbReference type="EMBL" id="CP011451">
    <property type="protein sequence ID" value="AKH36758.1"/>
    <property type="molecule type" value="Genomic_DNA"/>
</dbReference>
<dbReference type="GO" id="GO:0008320">
    <property type="term" value="F:protein transmembrane transporter activity"/>
    <property type="evidence" value="ECO:0007669"/>
    <property type="project" value="UniProtKB-UniRule"/>
</dbReference>
<keyword evidence="5 9" id="KW-0653">Protein transport</keyword>
<keyword evidence="7 9" id="KW-0811">Translocation</keyword>
<dbReference type="NCBIfam" id="TIGR00964">
    <property type="entry name" value="secE_bact"/>
    <property type="match status" value="1"/>
</dbReference>
<accession>A0A0F7KC75</accession>
<evidence type="ECO:0000256" key="6">
    <source>
        <dbReference type="ARBA" id="ARBA00022989"/>
    </source>
</evidence>
<evidence type="ECO:0000313" key="15">
    <source>
        <dbReference type="Proteomes" id="UP000324176"/>
    </source>
</evidence>
<keyword evidence="13" id="KW-1185">Reference proteome</keyword>
<dbReference type="OrthoDB" id="9806365at2"/>
<evidence type="ECO:0000256" key="4">
    <source>
        <dbReference type="ARBA" id="ARBA00022692"/>
    </source>
</evidence>
<dbReference type="GO" id="GO:0009306">
    <property type="term" value="P:protein secretion"/>
    <property type="evidence" value="ECO:0007669"/>
    <property type="project" value="UniProtKB-UniRule"/>
</dbReference>
<sequence>MNKFKLALAILSIIAGVVGFYYLRESAMVIRILLLLLGIILGITIAWFTDQGKQFYTFSRESIEETKKVIWPSRKETMQTAGVVFAFVVAMAAFLWLVDTGLMTVVRYVMDQEG</sequence>
<keyword evidence="4 9" id="KW-0812">Transmembrane</keyword>
<evidence type="ECO:0000313" key="12">
    <source>
        <dbReference type="EMBL" id="TYP76332.1"/>
    </source>
</evidence>
<keyword evidence="3 9" id="KW-1003">Cell membrane</keyword>
<evidence type="ECO:0000313" key="10">
    <source>
        <dbReference type="EMBL" id="AKH36758.1"/>
    </source>
</evidence>
<dbReference type="InterPro" id="IPR005807">
    <property type="entry name" value="SecE_bac"/>
</dbReference>
<feature type="transmembrane region" description="Helical" evidence="9">
    <location>
        <begin position="78"/>
        <end position="98"/>
    </location>
</feature>
<evidence type="ECO:0000313" key="13">
    <source>
        <dbReference type="Proteomes" id="UP000034156"/>
    </source>
</evidence>
<comment type="similarity">
    <text evidence="9">Belongs to the SecE/SEC61-gamma family.</text>
</comment>
<dbReference type="GO" id="GO:0043952">
    <property type="term" value="P:protein transport by the Sec complex"/>
    <property type="evidence" value="ECO:0007669"/>
    <property type="project" value="UniProtKB-UniRule"/>
</dbReference>
<dbReference type="PRINTS" id="PR01650">
    <property type="entry name" value="SECETRNLCASE"/>
</dbReference>
<comment type="function">
    <text evidence="9">Essential subunit of the Sec protein translocation channel SecYEG. Clamps together the 2 halves of SecY. May contact the channel plug during translocation.</text>
</comment>
<dbReference type="EMBL" id="FNNH01000063">
    <property type="protein sequence ID" value="SDX11215.1"/>
    <property type="molecule type" value="Genomic_DNA"/>
</dbReference>
<reference evidence="13" key="1">
    <citation type="submission" date="2015-05" db="EMBL/GenBank/DDBJ databases">
        <title>Draft genome of Nitrosomonas communis strain Nm2.</title>
        <authorList>
            <person name="Kozlowski J.A."/>
            <person name="Kits K.D."/>
            <person name="Stein L.Y."/>
        </authorList>
    </citation>
    <scope>NUCLEOTIDE SEQUENCE [LARGE SCALE GENOMIC DNA]</scope>
    <source>
        <strain evidence="13">Nm2</strain>
    </source>
</reference>
<protein>
    <recommendedName>
        <fullName evidence="9">Protein translocase subunit SecE</fullName>
    </recommendedName>
</protein>
<evidence type="ECO:0000256" key="2">
    <source>
        <dbReference type="ARBA" id="ARBA00022448"/>
    </source>
</evidence>
<keyword evidence="8 9" id="KW-0472">Membrane</keyword>
<proteinExistence type="inferred from homology"/>
<dbReference type="InterPro" id="IPR038379">
    <property type="entry name" value="SecE_sf"/>
</dbReference>
<comment type="subunit">
    <text evidence="9">Component of the Sec protein translocase complex. Heterotrimer consisting of SecY, SecE and SecG subunits. The heterotrimers can form oligomers, although 1 heterotrimer is thought to be able to translocate proteins. Interacts with the ribosome. Interacts with SecDF, and other proteins may be involved. Interacts with SecA.</text>
</comment>
<evidence type="ECO:0000256" key="3">
    <source>
        <dbReference type="ARBA" id="ARBA00022475"/>
    </source>
</evidence>
<dbReference type="PATRIC" id="fig|44574.3.peg.314"/>
<evidence type="ECO:0000256" key="5">
    <source>
        <dbReference type="ARBA" id="ARBA00022927"/>
    </source>
</evidence>
<dbReference type="GO" id="GO:0065002">
    <property type="term" value="P:intracellular protein transmembrane transport"/>
    <property type="evidence" value="ECO:0007669"/>
    <property type="project" value="UniProtKB-UniRule"/>
</dbReference>
<organism evidence="10 13">
    <name type="scientific">Nitrosomonas communis</name>
    <dbReference type="NCBI Taxonomy" id="44574"/>
    <lineage>
        <taxon>Bacteria</taxon>
        <taxon>Pseudomonadati</taxon>
        <taxon>Pseudomonadota</taxon>
        <taxon>Betaproteobacteria</taxon>
        <taxon>Nitrosomonadales</taxon>
        <taxon>Nitrosomonadaceae</taxon>
        <taxon>Nitrosomonas</taxon>
    </lineage>
</organism>
<comment type="subcellular location">
    <subcellularLocation>
        <location evidence="1">Membrane</location>
    </subcellularLocation>
</comment>
<evidence type="ECO:0000256" key="8">
    <source>
        <dbReference type="ARBA" id="ARBA00023136"/>
    </source>
</evidence>
<reference evidence="12 15" key="4">
    <citation type="submission" date="2019-07" db="EMBL/GenBank/DDBJ databases">
        <title>Active sludge and wastewater microbial communities from Klosterneuburg, Austria.</title>
        <authorList>
            <person name="Wagner M."/>
        </authorList>
    </citation>
    <scope>NUCLEOTIDE SEQUENCE [LARGE SCALE GENOMIC DNA]</scope>
    <source>
        <strain evidence="12 15">Nm2</strain>
    </source>
</reference>
<dbReference type="KEGG" id="nco:AAW31_01325"/>
<reference evidence="10 13" key="2">
    <citation type="journal article" date="2016" name="Genome Announc.">
        <title>Genome Sequence of Nitrosomonas communis Strain Nm2, a Mesophilic Ammonia-Oxidizing Bacterium Isolated from Mediterranean Soil.</title>
        <authorList>
            <person name="Kozlowski J.A."/>
            <person name="Kits K.D."/>
            <person name="Stein L.Y."/>
        </authorList>
    </citation>
    <scope>NUCLEOTIDE SEQUENCE [LARGE SCALE GENOMIC DNA]</scope>
    <source>
        <strain evidence="10 13">Nm2</strain>
    </source>
</reference>
<keyword evidence="2 9" id="KW-0813">Transport</keyword>
<dbReference type="InterPro" id="IPR001901">
    <property type="entry name" value="Translocase_SecE/Sec61-g"/>
</dbReference>
<dbReference type="AlphaFoldDB" id="A0A0F7KC75"/>
<feature type="transmembrane region" description="Helical" evidence="9">
    <location>
        <begin position="30"/>
        <end position="49"/>
    </location>
</feature>
<feature type="transmembrane region" description="Helical" evidence="9">
    <location>
        <begin position="6"/>
        <end position="23"/>
    </location>
</feature>
<dbReference type="Pfam" id="PF00584">
    <property type="entry name" value="SecE"/>
    <property type="match status" value="1"/>
</dbReference>
<evidence type="ECO:0000256" key="7">
    <source>
        <dbReference type="ARBA" id="ARBA00023010"/>
    </source>
</evidence>
<evidence type="ECO:0000256" key="9">
    <source>
        <dbReference type="HAMAP-Rule" id="MF_00422"/>
    </source>
</evidence>
<dbReference type="NCBIfam" id="NF004371">
    <property type="entry name" value="PRK05740.1-1"/>
    <property type="match status" value="1"/>
</dbReference>
<dbReference type="Proteomes" id="UP000034156">
    <property type="component" value="Chromosome"/>
</dbReference>
<keyword evidence="6 9" id="KW-1133">Transmembrane helix</keyword>
<dbReference type="GO" id="GO:0006605">
    <property type="term" value="P:protein targeting"/>
    <property type="evidence" value="ECO:0007669"/>
    <property type="project" value="UniProtKB-UniRule"/>
</dbReference>
<dbReference type="PANTHER" id="PTHR33910">
    <property type="entry name" value="PROTEIN TRANSLOCASE SUBUNIT SECE"/>
    <property type="match status" value="1"/>
</dbReference>
<dbReference type="Proteomes" id="UP000324176">
    <property type="component" value="Unassembled WGS sequence"/>
</dbReference>
<comment type="caution">
    <text evidence="9">Lacks conserved residue(s) required for the propagation of feature annotation.</text>
</comment>
<name>A0A0F7KC75_9PROT</name>
<reference evidence="11 14" key="3">
    <citation type="submission" date="2016-10" db="EMBL/GenBank/DDBJ databases">
        <authorList>
            <person name="de Groot N.N."/>
        </authorList>
    </citation>
    <scope>NUCLEOTIDE SEQUENCE [LARGE SCALE GENOMIC DNA]</scope>
    <source>
        <strain evidence="11 14">Nm110</strain>
    </source>
</reference>
<dbReference type="RefSeq" id="WP_046848861.1">
    <property type="nucleotide sequence ID" value="NZ_CBDIPD010000145.1"/>
</dbReference>
<gene>
    <name evidence="9" type="primary">secE</name>
    <name evidence="10" type="ORF">AAW31_01325</name>
    <name evidence="12" type="ORF">BCL69_10823</name>
    <name evidence="11" type="ORF">SAMN05421882_10633</name>
</gene>
<evidence type="ECO:0000313" key="14">
    <source>
        <dbReference type="Proteomes" id="UP000183454"/>
    </source>
</evidence>
<dbReference type="Gene3D" id="1.20.5.1030">
    <property type="entry name" value="Preprotein translocase secy subunit"/>
    <property type="match status" value="1"/>
</dbReference>
<dbReference type="Proteomes" id="UP000183454">
    <property type="component" value="Unassembled WGS sequence"/>
</dbReference>
<dbReference type="HAMAP" id="MF_00422">
    <property type="entry name" value="SecE"/>
    <property type="match status" value="1"/>
</dbReference>
<evidence type="ECO:0000256" key="1">
    <source>
        <dbReference type="ARBA" id="ARBA00004370"/>
    </source>
</evidence>
<dbReference type="PANTHER" id="PTHR33910:SF1">
    <property type="entry name" value="PROTEIN TRANSLOCASE SUBUNIT SECE"/>
    <property type="match status" value="1"/>
</dbReference>